<evidence type="ECO:0000259" key="9">
    <source>
        <dbReference type="Pfam" id="PF02771"/>
    </source>
</evidence>
<dbReference type="PANTHER" id="PTHR43292:SF3">
    <property type="entry name" value="ACYL-COA DEHYDROGENASE FADE29"/>
    <property type="match status" value="1"/>
</dbReference>
<evidence type="ECO:0000256" key="3">
    <source>
        <dbReference type="ARBA" id="ARBA00022630"/>
    </source>
</evidence>
<keyword evidence="11" id="KW-1185">Reference proteome</keyword>
<dbReference type="RefSeq" id="WP_344607056.1">
    <property type="nucleotide sequence ID" value="NZ_BAAAHE010000030.1"/>
</dbReference>
<evidence type="ECO:0000256" key="6">
    <source>
        <dbReference type="RuleBase" id="RU362125"/>
    </source>
</evidence>
<protein>
    <submittedName>
        <fullName evidence="10">Acyl-CoA dehydrogenase</fullName>
    </submittedName>
</protein>
<dbReference type="InterPro" id="IPR006091">
    <property type="entry name" value="Acyl-CoA_Oxase/DH_mid-dom"/>
</dbReference>
<sequence>MSGPTTDAAMGASASALLADVWTPQDPTADALAAVWKHAAKAGWFDLEGEGSAAALIAIADALGRAACPIPVADAFVATRLLPAAFADEVRRGDVRLAVVPSLDGGVRGLEAASALTHVLVIGNGSLDLHPVRVTGTEAGTARPEWGVGEIEPAMWSADVGVAVTDAARTQLRLALAARAAAGAARLHELAVAHAKTREQFGRVIGTFGAVQQRTATAAIAVAGAALLIEDAVSAAEANADDWELRAELAVRHIAESARGVLLAAHHTLGAVGYFSEHVGPWLFRRVHADLAQCAALAPNAGGVTDRLLDGAALPALGGGAETFRAEVRSVIASLRRDDGTYEPDAARAALVDRGWLGMAWPPELGGRSAPLDELAVLQHEFTYARVPVEIELASVLIVGDAIVAHGTPEQQVQFLPLVREGRMRFCLGYSEPETGSDLASLRTRARRVDGAWEISGQKIWTTRADVADYIWLAARTDPQAKPPHAGITLFVVPTSTPGVTIRPMTALSGETAATVFLDDVLVGDDAVIGEVNGGWKVITSALAGERVLMGGIAALLQRVLDDVVAAGRRDPDLLGPRGSASRAALDSVAAELQALHGLVRAALGSTAQARLAAPMAGVLGGELAERFGGVLLDVLGPDALRTDGAAGPWPEYLGRLAPMYVIGGGTNDIQRGLIARGLGLPR</sequence>
<feature type="domain" description="Acyl-CoA oxidase/dehydrogenase middle" evidence="8">
    <location>
        <begin position="427"/>
        <end position="520"/>
    </location>
</feature>
<reference evidence="10 11" key="1">
    <citation type="journal article" date="2019" name="Int. J. Syst. Evol. Microbiol.">
        <title>The Global Catalogue of Microorganisms (GCM) 10K type strain sequencing project: providing services to taxonomists for standard genome sequencing and annotation.</title>
        <authorList>
            <consortium name="The Broad Institute Genomics Platform"/>
            <consortium name="The Broad Institute Genome Sequencing Center for Infectious Disease"/>
            <person name="Wu L."/>
            <person name="Ma J."/>
        </authorList>
    </citation>
    <scope>NUCLEOTIDE SEQUENCE [LARGE SCALE GENOMIC DNA]</scope>
    <source>
        <strain evidence="10 11">JCM 10671</strain>
    </source>
</reference>
<evidence type="ECO:0000256" key="2">
    <source>
        <dbReference type="ARBA" id="ARBA00009347"/>
    </source>
</evidence>
<evidence type="ECO:0000256" key="1">
    <source>
        <dbReference type="ARBA" id="ARBA00001974"/>
    </source>
</evidence>
<dbReference type="InterPro" id="IPR013786">
    <property type="entry name" value="AcylCoA_DH/ox_N"/>
</dbReference>
<feature type="domain" description="Acyl-CoA dehydrogenase/oxidase N-terminal" evidence="9">
    <location>
        <begin position="324"/>
        <end position="422"/>
    </location>
</feature>
<keyword evidence="3 6" id="KW-0285">Flavoprotein</keyword>
<evidence type="ECO:0000256" key="5">
    <source>
        <dbReference type="ARBA" id="ARBA00023002"/>
    </source>
</evidence>
<dbReference type="Pfam" id="PF02771">
    <property type="entry name" value="Acyl-CoA_dh_N"/>
    <property type="match status" value="1"/>
</dbReference>
<dbReference type="Gene3D" id="1.20.140.10">
    <property type="entry name" value="Butyryl-CoA Dehydrogenase, subunit A, domain 3"/>
    <property type="match status" value="2"/>
</dbReference>
<proteinExistence type="inferred from homology"/>
<name>A0ABN1H3M7_9ACTN</name>
<evidence type="ECO:0000259" key="8">
    <source>
        <dbReference type="Pfam" id="PF02770"/>
    </source>
</evidence>
<dbReference type="Proteomes" id="UP001500957">
    <property type="component" value="Unassembled WGS sequence"/>
</dbReference>
<keyword evidence="4 6" id="KW-0274">FAD</keyword>
<gene>
    <name evidence="10" type="ORF">GCM10009547_34790</name>
</gene>
<dbReference type="InterPro" id="IPR052161">
    <property type="entry name" value="Mycobact_Acyl-CoA_DH"/>
</dbReference>
<evidence type="ECO:0000256" key="4">
    <source>
        <dbReference type="ARBA" id="ARBA00022827"/>
    </source>
</evidence>
<dbReference type="SUPFAM" id="SSF56645">
    <property type="entry name" value="Acyl-CoA dehydrogenase NM domain-like"/>
    <property type="match status" value="1"/>
</dbReference>
<comment type="caution">
    <text evidence="10">The sequence shown here is derived from an EMBL/GenBank/DDBJ whole genome shotgun (WGS) entry which is preliminary data.</text>
</comment>
<feature type="domain" description="Acyl-CoA dehydrogenase/oxidase C-terminal" evidence="7">
    <location>
        <begin position="533"/>
        <end position="679"/>
    </location>
</feature>
<comment type="cofactor">
    <cofactor evidence="1 6">
        <name>FAD</name>
        <dbReference type="ChEBI" id="CHEBI:57692"/>
    </cofactor>
</comment>
<dbReference type="InterPro" id="IPR037069">
    <property type="entry name" value="AcylCoA_DH/ox_N_sf"/>
</dbReference>
<dbReference type="PANTHER" id="PTHR43292">
    <property type="entry name" value="ACYL-COA DEHYDROGENASE"/>
    <property type="match status" value="1"/>
</dbReference>
<evidence type="ECO:0000313" key="10">
    <source>
        <dbReference type="EMBL" id="GAA0628182.1"/>
    </source>
</evidence>
<dbReference type="SUPFAM" id="SSF47203">
    <property type="entry name" value="Acyl-CoA dehydrogenase C-terminal domain-like"/>
    <property type="match status" value="2"/>
</dbReference>
<dbReference type="Pfam" id="PF02770">
    <property type="entry name" value="Acyl-CoA_dh_M"/>
    <property type="match status" value="1"/>
</dbReference>
<accession>A0ABN1H3M7</accession>
<dbReference type="Pfam" id="PF00441">
    <property type="entry name" value="Acyl-CoA_dh_1"/>
    <property type="match status" value="2"/>
</dbReference>
<keyword evidence="5 6" id="KW-0560">Oxidoreductase</keyword>
<dbReference type="InterPro" id="IPR046373">
    <property type="entry name" value="Acyl-CoA_Oxase/DH_mid-dom_sf"/>
</dbReference>
<dbReference type="InterPro" id="IPR009075">
    <property type="entry name" value="AcylCo_DH/oxidase_C"/>
</dbReference>
<dbReference type="EMBL" id="BAAAHE010000030">
    <property type="protein sequence ID" value="GAA0628182.1"/>
    <property type="molecule type" value="Genomic_DNA"/>
</dbReference>
<evidence type="ECO:0000313" key="11">
    <source>
        <dbReference type="Proteomes" id="UP001500957"/>
    </source>
</evidence>
<dbReference type="InterPro" id="IPR036250">
    <property type="entry name" value="AcylCo_DH-like_C"/>
</dbReference>
<dbReference type="Gene3D" id="2.40.110.10">
    <property type="entry name" value="Butyryl-CoA Dehydrogenase, subunit A, domain 2"/>
    <property type="match status" value="1"/>
</dbReference>
<dbReference type="InterPro" id="IPR009100">
    <property type="entry name" value="AcylCoA_DH/oxidase_NM_dom_sf"/>
</dbReference>
<comment type="similarity">
    <text evidence="2 6">Belongs to the acyl-CoA dehydrogenase family.</text>
</comment>
<evidence type="ECO:0000259" key="7">
    <source>
        <dbReference type="Pfam" id="PF00441"/>
    </source>
</evidence>
<dbReference type="Gene3D" id="1.10.540.10">
    <property type="entry name" value="Acyl-CoA dehydrogenase/oxidase, N-terminal domain"/>
    <property type="match status" value="1"/>
</dbReference>
<feature type="domain" description="Acyl-CoA dehydrogenase/oxidase C-terminal" evidence="7">
    <location>
        <begin position="161"/>
        <end position="287"/>
    </location>
</feature>
<organism evidence="10 11">
    <name type="scientific">Sporichthya brevicatena</name>
    <dbReference type="NCBI Taxonomy" id="171442"/>
    <lineage>
        <taxon>Bacteria</taxon>
        <taxon>Bacillati</taxon>
        <taxon>Actinomycetota</taxon>
        <taxon>Actinomycetes</taxon>
        <taxon>Sporichthyales</taxon>
        <taxon>Sporichthyaceae</taxon>
        <taxon>Sporichthya</taxon>
    </lineage>
</organism>